<feature type="transmembrane region" description="Helical" evidence="3">
    <location>
        <begin position="1049"/>
        <end position="1071"/>
    </location>
</feature>
<feature type="compositionally biased region" description="Low complexity" evidence="2">
    <location>
        <begin position="1192"/>
        <end position="1212"/>
    </location>
</feature>
<accession>A0A852R077</accession>
<gene>
    <name evidence="4" type="ORF">BJ960_001814</name>
</gene>
<sequence length="1241" mass="128341">MTPLTRLSLKNRLIVGLVTLGVAVLGIISMGALKQELMPSMKVPMAYVSVQADGLAPEELVTAVTEPVEQALKSVPGITSVNSDTSSGYAMIMVEWPFDEDADETVRTIRATLDALKPSFPGGAEAEVFSGGADDMPAMMLSAGTSGDAAEFGDALEQRVVPALQALPGVQKATLSGREDQRIVIDLRPGDVTKLKVEPAAVQAALQANGATLPAGQVDGDAGSIPIAVGTPLATVEEIAALPIATEDGVVRVSDFADVRTETIPAETISRVNGKPALTLQIMPSRGANVVQISHAVTAELDRQAPGLKAEFVTIFDQAPFIEQSIHDLAVEGGLGLGFAVLVILAFLASWRSTIIAAVSIPLSLLITLIGLQWSDNTLNILTLGALTIAIGRVVDDSIVVIENISRRRGTGPLTIEGVVASVRQVAGAITASTLTTVAVFLPIAFVSGMAGQLFRPFAITVSIALVASLVVALTIVPVLAYWFMQKPPKRGHGVADEHADPDHVPSELDEIHTAPDRLQKAFMPALSATRRHPVITLVSSGLILVLTLGMTAFLKTDFLGSSGQESLQLTQTAKEGATDLVAEAEPVERALAKVDGVRDVMTSIPVGAEGEPTISYDLQLADGADVAQVTDAVQGALDSLEDAGELRLQTQDAFVGDAGGGGIALQIRGTDHTALREASEMLEKELAEAAGVQSVVSDIRGEQPVMRVTLDDAKATRLGFDRAAVAKAIQDAMSGETIGSLMLAGAERDIVLRTPGTDYTAATVGDLLLPVTPQQTAIAQKAASDALQEKADAEAEDQRLQANAELSDQIWEAGNQRAELVQQLGELNAQLAALTAAPVTPYPPLDPKEVGKQQAAQERAEQLAGLQGAIEGAQSGIAGIDEQIEALRQSQADAAQALVDQQAAEAEAKAATEVTGAPLKLSEVASVEEELTAPVITRADGERQVVLSVMPKTGQLDAANRAVEQAIATTDLPAGVSFELGGVSAEQDEAFGQLGVAMLAAIMLVLLVMVATFRSFRGPLVLLISIPFAATGAILGLLITGVPLGLPALIGLLMLIGIVVTNAIVLMDLINRLRDAGASLDEAVEHGTRLRLRPILMTAAATIFALVPMALGLTGGGVFISRPLAIVVIGGLVSSTLLTLILVPVLYTLVERRRERKLAKRAAKRAARAGAAGEAAQAGSVAANGDAAASDAAASGGAAPGAAAQDAAVPGPDDDTRALTEVLGLDDSDGVAGSDGGRRP</sequence>
<evidence type="ECO:0000313" key="4">
    <source>
        <dbReference type="EMBL" id="NYD27011.1"/>
    </source>
</evidence>
<dbReference type="Gene3D" id="1.20.1640.10">
    <property type="entry name" value="Multidrug efflux transporter AcrB transmembrane domain"/>
    <property type="match status" value="3"/>
</dbReference>
<feature type="transmembrane region" description="Helical" evidence="3">
    <location>
        <begin position="426"/>
        <end position="446"/>
    </location>
</feature>
<dbReference type="PRINTS" id="PR00702">
    <property type="entry name" value="ACRIFLAVINRP"/>
</dbReference>
<dbReference type="Pfam" id="PF00873">
    <property type="entry name" value="ACR_tran"/>
    <property type="match status" value="2"/>
</dbReference>
<feature type="transmembrane region" description="Helical" evidence="3">
    <location>
        <begin position="458"/>
        <end position="484"/>
    </location>
</feature>
<feature type="transmembrane region" description="Helical" evidence="3">
    <location>
        <begin position="1021"/>
        <end position="1043"/>
    </location>
</feature>
<dbReference type="EMBL" id="JACCBD010000001">
    <property type="protein sequence ID" value="NYD27011.1"/>
    <property type="molecule type" value="Genomic_DNA"/>
</dbReference>
<keyword evidence="1" id="KW-0175">Coiled coil</keyword>
<feature type="coiled-coil region" evidence="1">
    <location>
        <begin position="784"/>
        <end position="838"/>
    </location>
</feature>
<dbReference type="Gene3D" id="3.30.70.1440">
    <property type="entry name" value="Multidrug efflux transporter AcrB pore domain"/>
    <property type="match status" value="2"/>
</dbReference>
<keyword evidence="3" id="KW-1133">Transmembrane helix</keyword>
<dbReference type="InterPro" id="IPR027463">
    <property type="entry name" value="AcrB_DN_DC_subdom"/>
</dbReference>
<feature type="transmembrane region" description="Helical" evidence="3">
    <location>
        <begin position="995"/>
        <end position="1014"/>
    </location>
</feature>
<evidence type="ECO:0000256" key="2">
    <source>
        <dbReference type="SAM" id="MobiDB-lite"/>
    </source>
</evidence>
<proteinExistence type="predicted"/>
<feature type="transmembrane region" description="Helical" evidence="3">
    <location>
        <begin position="1096"/>
        <end position="1121"/>
    </location>
</feature>
<dbReference type="RefSeq" id="WP_185987053.1">
    <property type="nucleotide sequence ID" value="NZ_BAAALZ010000001.1"/>
</dbReference>
<name>A0A852R077_9MICO</name>
<dbReference type="AlphaFoldDB" id="A0A852R077"/>
<dbReference type="Gene3D" id="3.30.70.1320">
    <property type="entry name" value="Multidrug efflux transporter AcrB pore domain like"/>
    <property type="match status" value="1"/>
</dbReference>
<feature type="region of interest" description="Disordered" evidence="2">
    <location>
        <begin position="1192"/>
        <end position="1241"/>
    </location>
</feature>
<feature type="transmembrane region" description="Helical" evidence="3">
    <location>
        <begin position="381"/>
        <end position="405"/>
    </location>
</feature>
<keyword evidence="3" id="KW-0812">Transmembrane</keyword>
<feature type="transmembrane region" description="Helical" evidence="3">
    <location>
        <begin position="12"/>
        <end position="33"/>
    </location>
</feature>
<comment type="caution">
    <text evidence="4">The sequence shown here is derived from an EMBL/GenBank/DDBJ whole genome shotgun (WGS) entry which is preliminary data.</text>
</comment>
<keyword evidence="3" id="KW-0472">Membrane</keyword>
<keyword evidence="5" id="KW-1185">Reference proteome</keyword>
<reference evidence="4 5" key="1">
    <citation type="submission" date="2020-07" db="EMBL/GenBank/DDBJ databases">
        <title>Sequencing the genomes of 1000 actinobacteria strains.</title>
        <authorList>
            <person name="Klenk H.-P."/>
        </authorList>
    </citation>
    <scope>NUCLEOTIDE SEQUENCE [LARGE SCALE GENOMIC DNA]</scope>
    <source>
        <strain evidence="4 5">DSM 17380</strain>
    </source>
</reference>
<dbReference type="PANTHER" id="PTHR32063:SF0">
    <property type="entry name" value="SWARMING MOTILITY PROTEIN SWRC"/>
    <property type="match status" value="1"/>
</dbReference>
<dbReference type="Gene3D" id="3.30.70.1430">
    <property type="entry name" value="Multidrug efflux transporter AcrB pore domain"/>
    <property type="match status" value="2"/>
</dbReference>
<dbReference type="Proteomes" id="UP000586095">
    <property type="component" value="Unassembled WGS sequence"/>
</dbReference>
<evidence type="ECO:0000256" key="3">
    <source>
        <dbReference type="SAM" id="Phobius"/>
    </source>
</evidence>
<feature type="transmembrane region" description="Helical" evidence="3">
    <location>
        <begin position="1127"/>
        <end position="1151"/>
    </location>
</feature>
<feature type="transmembrane region" description="Helical" evidence="3">
    <location>
        <begin position="355"/>
        <end position="375"/>
    </location>
</feature>
<dbReference type="SUPFAM" id="SSF82866">
    <property type="entry name" value="Multidrug efflux transporter AcrB transmembrane domain"/>
    <property type="match status" value="2"/>
</dbReference>
<dbReference type="PANTHER" id="PTHR32063">
    <property type="match status" value="1"/>
</dbReference>
<evidence type="ECO:0000256" key="1">
    <source>
        <dbReference type="SAM" id="Coils"/>
    </source>
</evidence>
<feature type="transmembrane region" description="Helical" evidence="3">
    <location>
        <begin position="535"/>
        <end position="555"/>
    </location>
</feature>
<evidence type="ECO:0000313" key="5">
    <source>
        <dbReference type="Proteomes" id="UP000586095"/>
    </source>
</evidence>
<dbReference type="Gene3D" id="3.30.2090.10">
    <property type="entry name" value="Multidrug efflux transporter AcrB TolC docking domain, DN and DC subdomains"/>
    <property type="match status" value="3"/>
</dbReference>
<organism evidence="4 5">
    <name type="scientific">Leucobacter aridicollis</name>
    <dbReference type="NCBI Taxonomy" id="283878"/>
    <lineage>
        <taxon>Bacteria</taxon>
        <taxon>Bacillati</taxon>
        <taxon>Actinomycetota</taxon>
        <taxon>Actinomycetes</taxon>
        <taxon>Micrococcales</taxon>
        <taxon>Microbacteriaceae</taxon>
        <taxon>Leucobacter</taxon>
    </lineage>
</organism>
<dbReference type="GO" id="GO:0042910">
    <property type="term" value="F:xenobiotic transmembrane transporter activity"/>
    <property type="evidence" value="ECO:0007669"/>
    <property type="project" value="TreeGrafter"/>
</dbReference>
<dbReference type="SUPFAM" id="SSF82693">
    <property type="entry name" value="Multidrug efflux transporter AcrB pore domain, PN1, PN2, PC1 and PC2 subdomains"/>
    <property type="match status" value="2"/>
</dbReference>
<dbReference type="InterPro" id="IPR001036">
    <property type="entry name" value="Acrflvin-R"/>
</dbReference>
<protein>
    <submittedName>
        <fullName evidence="4">HAE1 family hydrophobic/amphiphilic exporter-1</fullName>
    </submittedName>
</protein>
<dbReference type="SUPFAM" id="SSF82714">
    <property type="entry name" value="Multidrug efflux transporter AcrB TolC docking domain, DN and DC subdomains"/>
    <property type="match status" value="2"/>
</dbReference>
<dbReference type="GO" id="GO:0005886">
    <property type="term" value="C:plasma membrane"/>
    <property type="evidence" value="ECO:0007669"/>
    <property type="project" value="TreeGrafter"/>
</dbReference>
<feature type="transmembrane region" description="Helical" evidence="3">
    <location>
        <begin position="329"/>
        <end position="348"/>
    </location>
</feature>